<gene>
    <name evidence="2" type="ORF">B9N61_06180</name>
</gene>
<dbReference type="Proteomes" id="UP000196534">
    <property type="component" value="Unassembled WGS sequence"/>
</dbReference>
<dbReference type="EMBL" id="NDYR01000009">
    <property type="protein sequence ID" value="OUT18055.1"/>
    <property type="molecule type" value="Genomic_DNA"/>
</dbReference>
<sequence>MAIKEMVEEKPSKIIDGRKIECGSCGYCSEIKSCAEAYFLLNQCGCSSLDRDKDGIPCENLCR</sequence>
<dbReference type="InterPro" id="IPR008613">
    <property type="entry name" value="Excalibur_Ca-bd_domain"/>
</dbReference>
<reference evidence="2 3" key="1">
    <citation type="submission" date="2017-04" db="EMBL/GenBank/DDBJ databases">
        <title>Complete genome of Campylobacter concisus ATCC 33237T and draft genomes for an additional eight well characterized C. concisus strains.</title>
        <authorList>
            <person name="Cornelius A.J."/>
            <person name="Miller W.G."/>
            <person name="Lastovica A.J."/>
            <person name="On S.L."/>
            <person name="French N.P."/>
            <person name="Vandenberg O."/>
            <person name="Biggs P.J."/>
        </authorList>
    </citation>
    <scope>NUCLEOTIDE SEQUENCE [LARGE SCALE GENOMIC DNA]</scope>
    <source>
        <strain evidence="2 3">Lasto205.94</strain>
    </source>
</reference>
<accession>A0A1Y5NJ74</accession>
<evidence type="ECO:0000313" key="2">
    <source>
        <dbReference type="EMBL" id="OUT18055.1"/>
    </source>
</evidence>
<comment type="caution">
    <text evidence="2">The sequence shown here is derived from an EMBL/GenBank/DDBJ whole genome shotgun (WGS) entry which is preliminary data.</text>
</comment>
<protein>
    <recommendedName>
        <fullName evidence="1">Excalibur calcium-binding domain-containing protein</fullName>
    </recommendedName>
</protein>
<dbReference type="AlphaFoldDB" id="A0A1Y5NJ74"/>
<name>A0A1Y5NJ74_9BACT</name>
<proteinExistence type="predicted"/>
<feature type="domain" description="Excalibur calcium-binding" evidence="1">
    <location>
        <begin position="27"/>
        <end position="59"/>
    </location>
</feature>
<dbReference type="Pfam" id="PF05901">
    <property type="entry name" value="Excalibur"/>
    <property type="match status" value="1"/>
</dbReference>
<evidence type="ECO:0000259" key="1">
    <source>
        <dbReference type="Pfam" id="PF05901"/>
    </source>
</evidence>
<evidence type="ECO:0000313" key="3">
    <source>
        <dbReference type="Proteomes" id="UP000196534"/>
    </source>
</evidence>
<organism evidence="2 3">
    <name type="scientific">Campylobacter concisus</name>
    <dbReference type="NCBI Taxonomy" id="199"/>
    <lineage>
        <taxon>Bacteria</taxon>
        <taxon>Pseudomonadati</taxon>
        <taxon>Campylobacterota</taxon>
        <taxon>Epsilonproteobacteria</taxon>
        <taxon>Campylobacterales</taxon>
        <taxon>Campylobacteraceae</taxon>
        <taxon>Campylobacter</taxon>
    </lineage>
</organism>